<evidence type="ECO:0000256" key="1">
    <source>
        <dbReference type="SAM" id="MobiDB-lite"/>
    </source>
</evidence>
<evidence type="ECO:0000313" key="4">
    <source>
        <dbReference type="Proteomes" id="UP000886523"/>
    </source>
</evidence>
<evidence type="ECO:0000259" key="2">
    <source>
        <dbReference type="Pfam" id="PF17667"/>
    </source>
</evidence>
<proteinExistence type="predicted"/>
<dbReference type="PANTHER" id="PTHR38248">
    <property type="entry name" value="FUNK1 6"/>
    <property type="match status" value="1"/>
</dbReference>
<keyword evidence="4" id="KW-1185">Reference proteome</keyword>
<feature type="region of interest" description="Disordered" evidence="1">
    <location>
        <begin position="1"/>
        <end position="22"/>
    </location>
</feature>
<feature type="domain" description="Fungal-type protein kinase" evidence="2">
    <location>
        <begin position="38"/>
        <end position="477"/>
    </location>
</feature>
<dbReference type="InterPro" id="IPR040976">
    <property type="entry name" value="Pkinase_fungal"/>
</dbReference>
<dbReference type="PROSITE" id="PS00109">
    <property type="entry name" value="PROTEIN_KINASE_TYR"/>
    <property type="match status" value="1"/>
</dbReference>
<name>A0A9P6AFF7_9AGAM</name>
<dbReference type="Gene3D" id="1.10.510.10">
    <property type="entry name" value="Transferase(Phosphotransferase) domain 1"/>
    <property type="match status" value="1"/>
</dbReference>
<dbReference type="AlphaFoldDB" id="A0A9P6AFF7"/>
<feature type="region of interest" description="Disordered" evidence="1">
    <location>
        <begin position="302"/>
        <end position="321"/>
    </location>
</feature>
<dbReference type="GO" id="GO:0004672">
    <property type="term" value="F:protein kinase activity"/>
    <property type="evidence" value="ECO:0007669"/>
    <property type="project" value="InterPro"/>
</dbReference>
<protein>
    <recommendedName>
        <fullName evidence="2">Fungal-type protein kinase domain-containing protein</fullName>
    </recommendedName>
</protein>
<dbReference type="OrthoDB" id="3271139at2759"/>
<dbReference type="PANTHER" id="PTHR38248:SF2">
    <property type="entry name" value="FUNK1 11"/>
    <property type="match status" value="1"/>
</dbReference>
<feature type="compositionally biased region" description="Polar residues" evidence="1">
    <location>
        <begin position="303"/>
        <end position="312"/>
    </location>
</feature>
<dbReference type="Proteomes" id="UP000886523">
    <property type="component" value="Unassembled WGS sequence"/>
</dbReference>
<accession>A0A9P6AFF7</accession>
<dbReference type="Pfam" id="PF17667">
    <property type="entry name" value="Pkinase_fungal"/>
    <property type="match status" value="1"/>
</dbReference>
<gene>
    <name evidence="3" type="ORF">BS47DRAFT_1307432</name>
</gene>
<comment type="caution">
    <text evidence="3">The sequence shown here is derived from an EMBL/GenBank/DDBJ whole genome shotgun (WGS) entry which is preliminary data.</text>
</comment>
<dbReference type="InterPro" id="IPR008266">
    <property type="entry name" value="Tyr_kinase_AS"/>
</dbReference>
<dbReference type="InterPro" id="IPR011009">
    <property type="entry name" value="Kinase-like_dom_sf"/>
</dbReference>
<dbReference type="EMBL" id="MU129185">
    <property type="protein sequence ID" value="KAF9504897.1"/>
    <property type="molecule type" value="Genomic_DNA"/>
</dbReference>
<dbReference type="SUPFAM" id="SSF56112">
    <property type="entry name" value="Protein kinase-like (PK-like)"/>
    <property type="match status" value="1"/>
</dbReference>
<organism evidence="3 4">
    <name type="scientific">Hydnum rufescens UP504</name>
    <dbReference type="NCBI Taxonomy" id="1448309"/>
    <lineage>
        <taxon>Eukaryota</taxon>
        <taxon>Fungi</taxon>
        <taxon>Dikarya</taxon>
        <taxon>Basidiomycota</taxon>
        <taxon>Agaricomycotina</taxon>
        <taxon>Agaricomycetes</taxon>
        <taxon>Cantharellales</taxon>
        <taxon>Hydnaceae</taxon>
        <taxon>Hydnum</taxon>
    </lineage>
</organism>
<evidence type="ECO:0000313" key="3">
    <source>
        <dbReference type="EMBL" id="KAF9504897.1"/>
    </source>
</evidence>
<reference evidence="3" key="1">
    <citation type="journal article" date="2020" name="Nat. Commun.">
        <title>Large-scale genome sequencing of mycorrhizal fungi provides insights into the early evolution of symbiotic traits.</title>
        <authorList>
            <person name="Miyauchi S."/>
            <person name="Kiss E."/>
            <person name="Kuo A."/>
            <person name="Drula E."/>
            <person name="Kohler A."/>
            <person name="Sanchez-Garcia M."/>
            <person name="Morin E."/>
            <person name="Andreopoulos B."/>
            <person name="Barry K.W."/>
            <person name="Bonito G."/>
            <person name="Buee M."/>
            <person name="Carver A."/>
            <person name="Chen C."/>
            <person name="Cichocki N."/>
            <person name="Clum A."/>
            <person name="Culley D."/>
            <person name="Crous P.W."/>
            <person name="Fauchery L."/>
            <person name="Girlanda M."/>
            <person name="Hayes R.D."/>
            <person name="Keri Z."/>
            <person name="LaButti K."/>
            <person name="Lipzen A."/>
            <person name="Lombard V."/>
            <person name="Magnuson J."/>
            <person name="Maillard F."/>
            <person name="Murat C."/>
            <person name="Nolan M."/>
            <person name="Ohm R.A."/>
            <person name="Pangilinan J."/>
            <person name="Pereira M.F."/>
            <person name="Perotto S."/>
            <person name="Peter M."/>
            <person name="Pfister S."/>
            <person name="Riley R."/>
            <person name="Sitrit Y."/>
            <person name="Stielow J.B."/>
            <person name="Szollosi G."/>
            <person name="Zifcakova L."/>
            <person name="Stursova M."/>
            <person name="Spatafora J.W."/>
            <person name="Tedersoo L."/>
            <person name="Vaario L.M."/>
            <person name="Yamada A."/>
            <person name="Yan M."/>
            <person name="Wang P."/>
            <person name="Xu J."/>
            <person name="Bruns T."/>
            <person name="Baldrian P."/>
            <person name="Vilgalys R."/>
            <person name="Dunand C."/>
            <person name="Henrissat B."/>
            <person name="Grigoriev I.V."/>
            <person name="Hibbett D."/>
            <person name="Nagy L.G."/>
            <person name="Martin F.M."/>
        </authorList>
    </citation>
    <scope>NUCLEOTIDE SEQUENCE</scope>
    <source>
        <strain evidence="3">UP504</strain>
    </source>
</reference>
<sequence length="606" mass="68886">MALNVAGTKTPRSERTNASRPDGYFHLQTSTIPLQHHPSSKSRPDSPHWADIVCPMEFKKADNDVNKYDDMWKVVWSMHQIMRSDPLRRFALGITIENTTLRFWISHRAYLVASTPIDINSKPVDLVRVFLGIALSPADRLGYDPTITRVGSGDGDGKYCYDITVPDRSGKERIFRTKDEVSTYGADAVRGRGTRVWSVYDKMCDPDEQRLYALKDTWVNADRTREGDTLRILRERLMEKNEIDGLNHLLTEVVSGDVDVRSRADDTGASIQNGKLFTVDSIVKTWLGSDGVGGIEEMPARGSKQSASSVGNVPNIEPPPAEGGFRIGQVLEEHRVHYRIVFEEIGTPVHQVRTFSEIFVALRDAVFGTWVPLKAMFSVHYIHRDVSSGNILLLRVPGQQARGLLVDLEYAKDVTIKSTPHEFRTGTRDFMALEVRESTYLFGREAEMEPEEFRDLPPFQHNCLHDVESTWWIALWTSYVFAPTVPSQSDVVHFYRIFPPLHVQAPRISLGPSILQSGAVLKMRPEQNRPVFDAIWRWRFNLLNAYKNLEQNRIDIGQLDESTFEYVHDEALHHLNALLATLEEDDLGTSKLVHMRFFKPGKGKKS</sequence>